<dbReference type="Proteomes" id="UP000000600">
    <property type="component" value="Unassembled WGS sequence"/>
</dbReference>
<dbReference type="RefSeq" id="XP_001451370.1">
    <property type="nucleotide sequence ID" value="XM_001451333.1"/>
</dbReference>
<evidence type="ECO:0000313" key="3">
    <source>
        <dbReference type="EMBL" id="CAK83973.1"/>
    </source>
</evidence>
<dbReference type="GeneID" id="5037155"/>
<keyword evidence="2" id="KW-0732">Signal</keyword>
<gene>
    <name evidence="3" type="ORF">GSPATT00039605001</name>
</gene>
<organism evidence="3 4">
    <name type="scientific">Paramecium tetraurelia</name>
    <dbReference type="NCBI Taxonomy" id="5888"/>
    <lineage>
        <taxon>Eukaryota</taxon>
        <taxon>Sar</taxon>
        <taxon>Alveolata</taxon>
        <taxon>Ciliophora</taxon>
        <taxon>Intramacronucleata</taxon>
        <taxon>Oligohymenophorea</taxon>
        <taxon>Peniculida</taxon>
        <taxon>Parameciidae</taxon>
        <taxon>Paramecium</taxon>
    </lineage>
</organism>
<proteinExistence type="predicted"/>
<feature type="compositionally biased region" description="Basic and acidic residues" evidence="1">
    <location>
        <begin position="443"/>
        <end position="470"/>
    </location>
</feature>
<evidence type="ECO:0000313" key="4">
    <source>
        <dbReference type="Proteomes" id="UP000000600"/>
    </source>
</evidence>
<protein>
    <submittedName>
        <fullName evidence="3">Uncharacterized protein</fullName>
    </submittedName>
</protein>
<feature type="region of interest" description="Disordered" evidence="1">
    <location>
        <begin position="437"/>
        <end position="476"/>
    </location>
</feature>
<feature type="signal peptide" evidence="2">
    <location>
        <begin position="1"/>
        <end position="17"/>
    </location>
</feature>
<keyword evidence="4" id="KW-1185">Reference proteome</keyword>
<evidence type="ECO:0000256" key="2">
    <source>
        <dbReference type="SAM" id="SignalP"/>
    </source>
</evidence>
<dbReference type="OMA" id="WDGMEEV"/>
<feature type="chain" id="PRO_5002623901" evidence="2">
    <location>
        <begin position="18"/>
        <end position="476"/>
    </location>
</feature>
<evidence type="ECO:0000256" key="1">
    <source>
        <dbReference type="SAM" id="MobiDB-lite"/>
    </source>
</evidence>
<dbReference type="EMBL" id="CT868492">
    <property type="protein sequence ID" value="CAK83973.1"/>
    <property type="molecule type" value="Genomic_DNA"/>
</dbReference>
<dbReference type="OrthoDB" id="306322at2759"/>
<dbReference type="InParanoid" id="A0DLQ6"/>
<dbReference type="KEGG" id="ptm:GSPATT00039605001"/>
<reference evidence="3 4" key="1">
    <citation type="journal article" date="2006" name="Nature">
        <title>Global trends of whole-genome duplications revealed by the ciliate Paramecium tetraurelia.</title>
        <authorList>
            <consortium name="Genoscope"/>
            <person name="Aury J.-M."/>
            <person name="Jaillon O."/>
            <person name="Duret L."/>
            <person name="Noel B."/>
            <person name="Jubin C."/>
            <person name="Porcel B.M."/>
            <person name="Segurens B."/>
            <person name="Daubin V."/>
            <person name="Anthouard V."/>
            <person name="Aiach N."/>
            <person name="Arnaiz O."/>
            <person name="Billaut A."/>
            <person name="Beisson J."/>
            <person name="Blanc I."/>
            <person name="Bouhouche K."/>
            <person name="Camara F."/>
            <person name="Duharcourt S."/>
            <person name="Guigo R."/>
            <person name="Gogendeau D."/>
            <person name="Katinka M."/>
            <person name="Keller A.-M."/>
            <person name="Kissmehl R."/>
            <person name="Klotz C."/>
            <person name="Koll F."/>
            <person name="Le Moue A."/>
            <person name="Lepere C."/>
            <person name="Malinsky S."/>
            <person name="Nowacki M."/>
            <person name="Nowak J.K."/>
            <person name="Plattner H."/>
            <person name="Poulain J."/>
            <person name="Ruiz F."/>
            <person name="Serrano V."/>
            <person name="Zagulski M."/>
            <person name="Dessen P."/>
            <person name="Betermier M."/>
            <person name="Weissenbach J."/>
            <person name="Scarpelli C."/>
            <person name="Schachter V."/>
            <person name="Sperling L."/>
            <person name="Meyer E."/>
            <person name="Cohen J."/>
            <person name="Wincker P."/>
        </authorList>
    </citation>
    <scope>NUCLEOTIDE SEQUENCE [LARGE SCALE GENOMIC DNA]</scope>
    <source>
        <strain evidence="3 4">Stock d4-2</strain>
    </source>
</reference>
<accession>A0DLQ6</accession>
<dbReference type="HOGENOM" id="CLU_032363_0_0_1"/>
<sequence length="476" mass="55937">MKYFILTLFVLNAFSFSLNDDWDGMEEVIKVQQDAILVQRIIKQDLVDQLDVYSETPITEQIENQVQQLMNPPLEADQTKQSDEQSEVHSLEYWLERLGDEYSDETILLQQSQTITEQVTTVLDDLILKVEEDQQMDQQTETDSTLIIDGIRQFQQDQNNQQPQTIQLQSQDDEQKLIDLNQIQDQFDEIDSTNTEVSVQQQLNQSSEDTLQVQIDSTNEDTYNQSASEFSPIEDTLNQVQDNNNRVFTFLNHVQEDSYIQSQQKIKDTYNFKEYSFNKEVEDQRSIYKENDDSTVEVVEREEEKEITNNPHEDVELNKAKQSTLNSQSEEISGLKKYLLYTDQPEVISTGTTEKEIEDDRRLITAFRSMNRDEYWEKTNKKQKINSDVRDELLKLSNVSEDLKQKEPQFQEITENKVENPHKFISFKADPRVEYAENTQKGETVKSKYDELPETKLQSKEEMKRDKEQKICINNN</sequence>
<dbReference type="AlphaFoldDB" id="A0DLQ6"/>
<name>A0DLQ6_PARTE</name>